<dbReference type="Gene3D" id="3.30.450.20">
    <property type="entry name" value="PAS domain"/>
    <property type="match status" value="1"/>
</dbReference>
<dbReference type="PROSITE" id="PS50887">
    <property type="entry name" value="GGDEF"/>
    <property type="match status" value="1"/>
</dbReference>
<dbReference type="Pfam" id="PF00990">
    <property type="entry name" value="GGDEF"/>
    <property type="match status" value="1"/>
</dbReference>
<dbReference type="Pfam" id="PF00563">
    <property type="entry name" value="EAL"/>
    <property type="match status" value="1"/>
</dbReference>
<sequence length="775" mass="86553">MPFRFLRAPTLRHVILWLLASLIVVFLAGLLLLSRLNLSYSQDALSELRREQIRQVVSAGLARIDARQKALVSYTVTLANIGESFYRLSANRAASDTASLRADIEKALQAHLADLQGVSAAGLWFEPGVLGEGGRSYMPYYTVAPDNREPVRQNTEALYVDYHEAPWYAHTLGDGPELNDARTGQVYWSPVYFDLSTERAVLALASPMFDQNGRLLGMATTEWNASSIIDLVSQVTVTPNSFAFLNDQNNRNLSSLSQGEDSRQEQALIDAILARHLGDSLADRSGDGPSSLADQSLDVAGIRYELYYAGTAGGMVYGAGVPEAEVMAVLRPMEQINRQILLATVAALLLISGFLVYRIVVLIRELQASYTDELTGLPNRARLLRDLKARQGAALLLLNLDRFNQINSLFGTLCGDHVLIAIATRFSELKRYRSVRSIYRLPGDEFAVLMEFSSEQEVQTMADAMRDLVSEQRVQWKNQPLALDASVGMAIRETPQAGAPADQLVSQAKTAVLLAREQGQYKRLHDPDSGIEESYEHNLFWANRLKEAISQNCLVPWFQPIHDNRRGGITKYECLVRISEPNGDIVSAGRFVDIAYKLRLNRAITALMVEQCFQIFRERDEEFSINLSYGDIADPTTVDRILTVLKASGMGHRVIFEILESDGIENYDEIHSFIDQVRPYGCRIAIDDFGTGYSNFSHILSMEVDFIKIDGSLIRHIHEDETALLVTRGIVQFARSLNIQTVAEFVHNEQVQARVEELGIDFSQGEFFGMARPEL</sequence>
<dbReference type="Gene3D" id="3.30.70.270">
    <property type="match status" value="1"/>
</dbReference>
<name>A0ABW0RPE6_9GAMM</name>
<feature type="domain" description="GGDEF" evidence="3">
    <location>
        <begin position="391"/>
        <end position="528"/>
    </location>
</feature>
<protein>
    <submittedName>
        <fullName evidence="4">EAL domain-containing protein</fullName>
    </submittedName>
</protein>
<evidence type="ECO:0000313" key="5">
    <source>
        <dbReference type="Proteomes" id="UP001596055"/>
    </source>
</evidence>
<organism evidence="4 5">
    <name type="scientific">Marinobacter koreensis</name>
    <dbReference type="NCBI Taxonomy" id="335974"/>
    <lineage>
        <taxon>Bacteria</taxon>
        <taxon>Pseudomonadati</taxon>
        <taxon>Pseudomonadota</taxon>
        <taxon>Gammaproteobacteria</taxon>
        <taxon>Pseudomonadales</taxon>
        <taxon>Marinobacteraceae</taxon>
        <taxon>Marinobacter</taxon>
    </lineage>
</organism>
<dbReference type="InterPro" id="IPR050706">
    <property type="entry name" value="Cyclic-di-GMP_PDE-like"/>
</dbReference>
<dbReference type="SUPFAM" id="SSF141868">
    <property type="entry name" value="EAL domain-like"/>
    <property type="match status" value="1"/>
</dbReference>
<dbReference type="SUPFAM" id="SSF55073">
    <property type="entry name" value="Nucleotide cyclase"/>
    <property type="match status" value="1"/>
</dbReference>
<keyword evidence="1" id="KW-1133">Transmembrane helix</keyword>
<reference evidence="5" key="1">
    <citation type="journal article" date="2019" name="Int. J. Syst. Evol. Microbiol.">
        <title>The Global Catalogue of Microorganisms (GCM) 10K type strain sequencing project: providing services to taxonomists for standard genome sequencing and annotation.</title>
        <authorList>
            <consortium name="The Broad Institute Genomics Platform"/>
            <consortium name="The Broad Institute Genome Sequencing Center for Infectious Disease"/>
            <person name="Wu L."/>
            <person name="Ma J."/>
        </authorList>
    </citation>
    <scope>NUCLEOTIDE SEQUENCE [LARGE SCALE GENOMIC DNA]</scope>
    <source>
        <strain evidence="5">CGMCC 4.1799</strain>
    </source>
</reference>
<dbReference type="CDD" id="cd12913">
    <property type="entry name" value="PDC1_MCP_like"/>
    <property type="match status" value="1"/>
</dbReference>
<proteinExistence type="predicted"/>
<dbReference type="CDD" id="cd01949">
    <property type="entry name" value="GGDEF"/>
    <property type="match status" value="1"/>
</dbReference>
<dbReference type="InterPro" id="IPR029787">
    <property type="entry name" value="Nucleotide_cyclase"/>
</dbReference>
<dbReference type="InterPro" id="IPR043128">
    <property type="entry name" value="Rev_trsase/Diguanyl_cyclase"/>
</dbReference>
<dbReference type="Pfam" id="PF22673">
    <property type="entry name" value="MCP-like_PDC_1"/>
    <property type="match status" value="1"/>
</dbReference>
<dbReference type="InterPro" id="IPR035919">
    <property type="entry name" value="EAL_sf"/>
</dbReference>
<dbReference type="InterPro" id="IPR000160">
    <property type="entry name" value="GGDEF_dom"/>
</dbReference>
<dbReference type="PANTHER" id="PTHR33121">
    <property type="entry name" value="CYCLIC DI-GMP PHOSPHODIESTERASE PDEF"/>
    <property type="match status" value="1"/>
</dbReference>
<dbReference type="InterPro" id="IPR001633">
    <property type="entry name" value="EAL_dom"/>
</dbReference>
<dbReference type="Gene3D" id="3.20.20.450">
    <property type="entry name" value="EAL domain"/>
    <property type="match status" value="1"/>
</dbReference>
<evidence type="ECO:0000259" key="3">
    <source>
        <dbReference type="PROSITE" id="PS50887"/>
    </source>
</evidence>
<keyword evidence="5" id="KW-1185">Reference proteome</keyword>
<dbReference type="Proteomes" id="UP001596055">
    <property type="component" value="Unassembled WGS sequence"/>
</dbReference>
<evidence type="ECO:0000256" key="1">
    <source>
        <dbReference type="SAM" id="Phobius"/>
    </source>
</evidence>
<dbReference type="SMART" id="SM00267">
    <property type="entry name" value="GGDEF"/>
    <property type="match status" value="1"/>
</dbReference>
<accession>A0ABW0RPE6</accession>
<dbReference type="NCBIfam" id="TIGR00254">
    <property type="entry name" value="GGDEF"/>
    <property type="match status" value="1"/>
</dbReference>
<dbReference type="CDD" id="cd01948">
    <property type="entry name" value="EAL"/>
    <property type="match status" value="1"/>
</dbReference>
<dbReference type="PROSITE" id="PS50883">
    <property type="entry name" value="EAL"/>
    <property type="match status" value="1"/>
</dbReference>
<keyword evidence="1" id="KW-0472">Membrane</keyword>
<feature type="transmembrane region" description="Helical" evidence="1">
    <location>
        <begin position="340"/>
        <end position="360"/>
    </location>
</feature>
<feature type="domain" description="EAL" evidence="2">
    <location>
        <begin position="538"/>
        <end position="775"/>
    </location>
</feature>
<dbReference type="SMART" id="SM00052">
    <property type="entry name" value="EAL"/>
    <property type="match status" value="1"/>
</dbReference>
<comment type="caution">
    <text evidence="4">The sequence shown here is derived from an EMBL/GenBank/DDBJ whole genome shotgun (WGS) entry which is preliminary data.</text>
</comment>
<dbReference type="PANTHER" id="PTHR33121:SF71">
    <property type="entry name" value="OXYGEN SENSOR PROTEIN DOSP"/>
    <property type="match status" value="1"/>
</dbReference>
<dbReference type="EMBL" id="JBHSNL010000006">
    <property type="protein sequence ID" value="MFC5546313.1"/>
    <property type="molecule type" value="Genomic_DNA"/>
</dbReference>
<evidence type="ECO:0000313" key="4">
    <source>
        <dbReference type="EMBL" id="MFC5546313.1"/>
    </source>
</evidence>
<keyword evidence="1" id="KW-0812">Transmembrane</keyword>
<gene>
    <name evidence="4" type="ORF">ACFPQA_14715</name>
</gene>
<evidence type="ECO:0000259" key="2">
    <source>
        <dbReference type="PROSITE" id="PS50883"/>
    </source>
</evidence>
<dbReference type="RefSeq" id="WP_248156610.1">
    <property type="nucleotide sequence ID" value="NZ_JAKZAJ010000002.1"/>
</dbReference>